<accession>A0A7S8C8N9</accession>
<dbReference type="EMBL" id="CP058214">
    <property type="protein sequence ID" value="QPC45371.1"/>
    <property type="molecule type" value="Genomic_DNA"/>
</dbReference>
<evidence type="ECO:0000313" key="1">
    <source>
        <dbReference type="EMBL" id="QPC45371.1"/>
    </source>
</evidence>
<evidence type="ECO:0000313" key="2">
    <source>
        <dbReference type="Proteomes" id="UP000593594"/>
    </source>
</evidence>
<dbReference type="KEGG" id="kmn:HW532_15705"/>
<dbReference type="Proteomes" id="UP000593594">
    <property type="component" value="Chromosome"/>
</dbReference>
<dbReference type="Pfam" id="PF06528">
    <property type="entry name" value="Phage_P2_GpE"/>
    <property type="match status" value="1"/>
</dbReference>
<name>A0A7S8C8N9_9HYPH</name>
<gene>
    <name evidence="1" type="ORF">HW532_15705</name>
</gene>
<dbReference type="AlphaFoldDB" id="A0A7S8C8N9"/>
<dbReference type="InterPro" id="IPR009493">
    <property type="entry name" value="P2_GpE"/>
</dbReference>
<keyword evidence="2" id="KW-1185">Reference proteome</keyword>
<protein>
    <submittedName>
        <fullName evidence="1">GpE family phage tail protein</fullName>
    </submittedName>
</protein>
<proteinExistence type="predicted"/>
<sequence length="39" mass="4507">MTLLAATFHWPPSDLWELTADDLIFWAHKAKRISDRGPV</sequence>
<organism evidence="1 2">
    <name type="scientific">Kaustia mangrovi</name>
    <dbReference type="NCBI Taxonomy" id="2593653"/>
    <lineage>
        <taxon>Bacteria</taxon>
        <taxon>Pseudomonadati</taxon>
        <taxon>Pseudomonadota</taxon>
        <taxon>Alphaproteobacteria</taxon>
        <taxon>Hyphomicrobiales</taxon>
        <taxon>Parvibaculaceae</taxon>
        <taxon>Kaustia</taxon>
    </lineage>
</organism>
<reference evidence="1 2" key="1">
    <citation type="submission" date="2020-06" db="EMBL/GenBank/DDBJ databases">
        <title>Genome sequence of 2 isolates from Red Sea Mangroves.</title>
        <authorList>
            <person name="Sefrji F."/>
            <person name="Michoud G."/>
            <person name="Merlino G."/>
            <person name="Daffonchio D."/>
        </authorList>
    </citation>
    <scope>NUCLEOTIDE SEQUENCE [LARGE SCALE GENOMIC DNA]</scope>
    <source>
        <strain evidence="1 2">R1DC25</strain>
    </source>
</reference>